<proteinExistence type="inferred from homology"/>
<dbReference type="InterPro" id="IPR000424">
    <property type="entry name" value="Primosome_PriB/ssb"/>
</dbReference>
<dbReference type="Pfam" id="PF00436">
    <property type="entry name" value="SSB"/>
    <property type="match status" value="1"/>
</dbReference>
<dbReference type="Gene3D" id="2.40.50.140">
    <property type="entry name" value="Nucleic acid-binding proteins"/>
    <property type="match status" value="1"/>
</dbReference>
<evidence type="ECO:0000256" key="2">
    <source>
        <dbReference type="HAMAP-Rule" id="MF_00984"/>
    </source>
</evidence>
<dbReference type="GO" id="GO:0009295">
    <property type="term" value="C:nucleoid"/>
    <property type="evidence" value="ECO:0007669"/>
    <property type="project" value="TreeGrafter"/>
</dbReference>
<dbReference type="PANTHER" id="PTHR10302:SF27">
    <property type="entry name" value="SINGLE-STRANDED DNA-BINDING PROTEIN"/>
    <property type="match status" value="1"/>
</dbReference>
<dbReference type="GO" id="GO:0003697">
    <property type="term" value="F:single-stranded DNA binding"/>
    <property type="evidence" value="ECO:0007669"/>
    <property type="project" value="UniProtKB-UniRule"/>
</dbReference>
<comment type="subunit">
    <text evidence="2">Homotetramer.</text>
</comment>
<sequence>MLNSVALTGRLTRDVDLRYTQSGTAVGSFTLAVDRQFRSANGERETDFINCVIWRKSAENFANFTKKGSMVGVEGHIQTRTYDNAQGQKVYVTEVVVENFALLESRATTQQRPSEPANPAGQGNQNYGGGQQFGNNQPQNPPSFGSQGAPNNASSSNPGQNPAASQNQGGNSAANPANPDPFANNGKPIDISDDDFAILRCDAKSH</sequence>
<dbReference type="NCBIfam" id="TIGR00621">
    <property type="entry name" value="ssb"/>
    <property type="match status" value="1"/>
</dbReference>
<reference evidence="5 6" key="1">
    <citation type="journal article" date="2013" name="PLoS ONE">
        <title>Lactobacillus paracasei comparative genomics: towards species pan-genome definition and exploitation of diversity.</title>
        <authorList>
            <person name="Smokvina T."/>
            <person name="Wels M."/>
            <person name="Polka J."/>
            <person name="Chervaux C."/>
            <person name="Brisse S."/>
            <person name="Boekhorst J."/>
            <person name="van Hylckama Vlieg J.E."/>
            <person name="Siezen R.J."/>
        </authorList>
    </citation>
    <scope>NUCLEOTIDE SEQUENCE [LARGE SCALE GENOMIC DNA]</scope>
    <source>
        <strain evidence="5 6">Lpp126</strain>
    </source>
</reference>
<feature type="region of interest" description="Disordered" evidence="4">
    <location>
        <begin position="107"/>
        <end position="192"/>
    </location>
</feature>
<organism evidence="5 6">
    <name type="scientific">Lacticaseibacillus paracasei subsp. paracasei Lpp126</name>
    <dbReference type="NCBI Taxonomy" id="1256206"/>
    <lineage>
        <taxon>Bacteria</taxon>
        <taxon>Bacillati</taxon>
        <taxon>Bacillota</taxon>
        <taxon>Bacilli</taxon>
        <taxon>Lactobacillales</taxon>
        <taxon>Lactobacillaceae</taxon>
        <taxon>Lacticaseibacillus</taxon>
    </lineage>
</organism>
<dbReference type="PANTHER" id="PTHR10302">
    <property type="entry name" value="SINGLE-STRANDED DNA-BINDING PROTEIN"/>
    <property type="match status" value="1"/>
</dbReference>
<evidence type="ECO:0000256" key="1">
    <source>
        <dbReference type="ARBA" id="ARBA00023125"/>
    </source>
</evidence>
<evidence type="ECO:0000313" key="5">
    <source>
        <dbReference type="EMBL" id="EPC73287.1"/>
    </source>
</evidence>
<feature type="compositionally biased region" description="Low complexity" evidence="4">
    <location>
        <begin position="133"/>
        <end position="148"/>
    </location>
</feature>
<evidence type="ECO:0000256" key="4">
    <source>
        <dbReference type="SAM" id="MobiDB-lite"/>
    </source>
</evidence>
<dbReference type="EMBL" id="ANKC01000956">
    <property type="protein sequence ID" value="EPC73287.1"/>
    <property type="molecule type" value="Genomic_DNA"/>
</dbReference>
<accession>S2R516</accession>
<keyword evidence="1 2" id="KW-0238">DNA-binding</keyword>
<dbReference type="GO" id="GO:0006260">
    <property type="term" value="P:DNA replication"/>
    <property type="evidence" value="ECO:0007669"/>
    <property type="project" value="InterPro"/>
</dbReference>
<dbReference type="Proteomes" id="UP000014243">
    <property type="component" value="Unassembled WGS sequence"/>
</dbReference>
<dbReference type="PROSITE" id="PS50935">
    <property type="entry name" value="SSB"/>
    <property type="match status" value="1"/>
</dbReference>
<dbReference type="SUPFAM" id="SSF50249">
    <property type="entry name" value="Nucleic acid-binding proteins"/>
    <property type="match status" value="1"/>
</dbReference>
<comment type="caution">
    <text evidence="2">Lacks conserved residue(s) required for the propagation of feature annotation.</text>
</comment>
<evidence type="ECO:0000313" key="6">
    <source>
        <dbReference type="Proteomes" id="UP000014243"/>
    </source>
</evidence>
<evidence type="ECO:0000256" key="3">
    <source>
        <dbReference type="RuleBase" id="RU000524"/>
    </source>
</evidence>
<dbReference type="InterPro" id="IPR012340">
    <property type="entry name" value="NA-bd_OB-fold"/>
</dbReference>
<dbReference type="HAMAP" id="MF_00984">
    <property type="entry name" value="SSB"/>
    <property type="match status" value="1"/>
</dbReference>
<feature type="compositionally biased region" description="Low complexity" evidence="4">
    <location>
        <begin position="167"/>
        <end position="186"/>
    </location>
</feature>
<dbReference type="PATRIC" id="fig|1256206.3.peg.2053"/>
<gene>
    <name evidence="5" type="ORF">Lpp126_13397</name>
</gene>
<dbReference type="CDD" id="cd04496">
    <property type="entry name" value="SSB_OBF"/>
    <property type="match status" value="1"/>
</dbReference>
<dbReference type="InterPro" id="IPR011344">
    <property type="entry name" value="ssDNA-bd"/>
</dbReference>
<name>S2R516_LACPA</name>
<dbReference type="AlphaFoldDB" id="S2R516"/>
<protein>
    <recommendedName>
        <fullName evidence="2 3">Single-stranded DNA-binding protein</fullName>
        <shortName evidence="2">SSB</shortName>
    </recommendedName>
</protein>
<feature type="compositionally biased region" description="Polar residues" evidence="4">
    <location>
        <begin position="149"/>
        <end position="166"/>
    </location>
</feature>
<comment type="caution">
    <text evidence="5">The sequence shown here is derived from an EMBL/GenBank/DDBJ whole genome shotgun (WGS) entry which is preliminary data.</text>
</comment>